<dbReference type="EMBL" id="CM001741">
    <property type="protein sequence ID" value="KJB13737.1"/>
    <property type="molecule type" value="Genomic_DNA"/>
</dbReference>
<dbReference type="InterPro" id="IPR035428">
    <property type="entry name" value="FANCF"/>
</dbReference>
<dbReference type="AlphaFoldDB" id="A0A0D2M8K7"/>
<dbReference type="STRING" id="29730.A0A0D2M8K7"/>
<dbReference type="PANTHER" id="PTHR14449">
    <property type="entry name" value="FANCONI ANEMIA GROUP F PROTEIN FANCF"/>
    <property type="match status" value="1"/>
</dbReference>
<dbReference type="GO" id="GO:0043240">
    <property type="term" value="C:Fanconi anaemia nuclear complex"/>
    <property type="evidence" value="ECO:0007669"/>
    <property type="project" value="InterPro"/>
</dbReference>
<evidence type="ECO:0000313" key="2">
    <source>
        <dbReference type="Proteomes" id="UP000032304"/>
    </source>
</evidence>
<reference evidence="1 2" key="1">
    <citation type="journal article" date="2012" name="Nature">
        <title>Repeated polyploidization of Gossypium genomes and the evolution of spinnable cotton fibres.</title>
        <authorList>
            <person name="Paterson A.H."/>
            <person name="Wendel J.F."/>
            <person name="Gundlach H."/>
            <person name="Guo H."/>
            <person name="Jenkins J."/>
            <person name="Jin D."/>
            <person name="Llewellyn D."/>
            <person name="Showmaker K.C."/>
            <person name="Shu S."/>
            <person name="Udall J."/>
            <person name="Yoo M.J."/>
            <person name="Byers R."/>
            <person name="Chen W."/>
            <person name="Doron-Faigenboim A."/>
            <person name="Duke M.V."/>
            <person name="Gong L."/>
            <person name="Grimwood J."/>
            <person name="Grover C."/>
            <person name="Grupp K."/>
            <person name="Hu G."/>
            <person name="Lee T.H."/>
            <person name="Li J."/>
            <person name="Lin L."/>
            <person name="Liu T."/>
            <person name="Marler B.S."/>
            <person name="Page J.T."/>
            <person name="Roberts A.W."/>
            <person name="Romanel E."/>
            <person name="Sanders W.S."/>
            <person name="Szadkowski E."/>
            <person name="Tan X."/>
            <person name="Tang H."/>
            <person name="Xu C."/>
            <person name="Wang J."/>
            <person name="Wang Z."/>
            <person name="Zhang D."/>
            <person name="Zhang L."/>
            <person name="Ashrafi H."/>
            <person name="Bedon F."/>
            <person name="Bowers J.E."/>
            <person name="Brubaker C.L."/>
            <person name="Chee P.W."/>
            <person name="Das S."/>
            <person name="Gingle A.R."/>
            <person name="Haigler C.H."/>
            <person name="Harker D."/>
            <person name="Hoffmann L.V."/>
            <person name="Hovav R."/>
            <person name="Jones D.C."/>
            <person name="Lemke C."/>
            <person name="Mansoor S."/>
            <person name="ur Rahman M."/>
            <person name="Rainville L.N."/>
            <person name="Rambani A."/>
            <person name="Reddy U.K."/>
            <person name="Rong J.K."/>
            <person name="Saranga Y."/>
            <person name="Scheffler B.E."/>
            <person name="Scheffler J.A."/>
            <person name="Stelly D.M."/>
            <person name="Triplett B.A."/>
            <person name="Van Deynze A."/>
            <person name="Vaslin M.F."/>
            <person name="Waghmare V.N."/>
            <person name="Walford S.A."/>
            <person name="Wright R.J."/>
            <person name="Zaki E.A."/>
            <person name="Zhang T."/>
            <person name="Dennis E.S."/>
            <person name="Mayer K.F."/>
            <person name="Peterson D.G."/>
            <person name="Rokhsar D.S."/>
            <person name="Wang X."/>
            <person name="Schmutz J."/>
        </authorList>
    </citation>
    <scope>NUCLEOTIDE SEQUENCE [LARGE SCALE GENOMIC DNA]</scope>
</reference>
<dbReference type="PANTHER" id="PTHR14449:SF2">
    <property type="entry name" value="FANCONI ANEMIA GROUP F PROTEIN"/>
    <property type="match status" value="1"/>
</dbReference>
<accession>A0A0D2M8K7</accession>
<name>A0A0D2M8K7_GOSRA</name>
<sequence length="219" mass="24917">MESPDISLEEMMKLIEGFVDILVLSSGYQSSGLPAHWDSNNIKRGFQWALFFENVYQESIQELDAALSKMTSHPSFPQARSFLSEHLLHNLPLRDSHLRAVIIVIVEMDLSDLSQTKHDCLNAYLNNLTLQSRICTRDTSTSSPDLTLTVQTEKSGIANFTKIALHELFRRQFSVSCISVIEEELDFLSNAMRHSSRTDSDSSLFREQMNHEIVPALLR</sequence>
<protein>
    <submittedName>
        <fullName evidence="1">Uncharacterized protein</fullName>
    </submittedName>
</protein>
<dbReference type="GO" id="GO:0036297">
    <property type="term" value="P:interstrand cross-link repair"/>
    <property type="evidence" value="ECO:0007669"/>
    <property type="project" value="InterPro"/>
</dbReference>
<organism evidence="1 2">
    <name type="scientific">Gossypium raimondii</name>
    <name type="common">Peruvian cotton</name>
    <name type="synonym">Gossypium klotzschianum subsp. raimondii</name>
    <dbReference type="NCBI Taxonomy" id="29730"/>
    <lineage>
        <taxon>Eukaryota</taxon>
        <taxon>Viridiplantae</taxon>
        <taxon>Streptophyta</taxon>
        <taxon>Embryophyta</taxon>
        <taxon>Tracheophyta</taxon>
        <taxon>Spermatophyta</taxon>
        <taxon>Magnoliopsida</taxon>
        <taxon>eudicotyledons</taxon>
        <taxon>Gunneridae</taxon>
        <taxon>Pentapetalae</taxon>
        <taxon>rosids</taxon>
        <taxon>malvids</taxon>
        <taxon>Malvales</taxon>
        <taxon>Malvaceae</taxon>
        <taxon>Malvoideae</taxon>
        <taxon>Gossypium</taxon>
    </lineage>
</organism>
<dbReference type="Pfam" id="PF11107">
    <property type="entry name" value="FANCF"/>
    <property type="match status" value="1"/>
</dbReference>
<gene>
    <name evidence="1" type="ORF">B456_002G091900</name>
</gene>
<dbReference type="Gramene" id="KJB13737">
    <property type="protein sequence ID" value="KJB13737"/>
    <property type="gene ID" value="B456_002G091900"/>
</dbReference>
<proteinExistence type="predicted"/>
<keyword evidence="2" id="KW-1185">Reference proteome</keyword>
<dbReference type="OMA" id="ENVYQES"/>
<evidence type="ECO:0000313" key="1">
    <source>
        <dbReference type="EMBL" id="KJB13737.1"/>
    </source>
</evidence>
<dbReference type="Proteomes" id="UP000032304">
    <property type="component" value="Chromosome 2"/>
</dbReference>
<dbReference type="eggNOG" id="ENOG502QS1T">
    <property type="taxonomic scope" value="Eukaryota"/>
</dbReference>